<feature type="compositionally biased region" description="Basic and acidic residues" evidence="1">
    <location>
        <begin position="45"/>
        <end position="62"/>
    </location>
</feature>
<dbReference type="AlphaFoldDB" id="A0A4U5LZG9"/>
<feature type="chain" id="PRO_5020775099" evidence="2">
    <location>
        <begin position="20"/>
        <end position="123"/>
    </location>
</feature>
<dbReference type="Proteomes" id="UP000298663">
    <property type="component" value="Unassembled WGS sequence"/>
</dbReference>
<evidence type="ECO:0000256" key="1">
    <source>
        <dbReference type="SAM" id="MobiDB-lite"/>
    </source>
</evidence>
<dbReference type="EMBL" id="AZBU02000011">
    <property type="protein sequence ID" value="TKR61353.1"/>
    <property type="molecule type" value="Genomic_DNA"/>
</dbReference>
<accession>A0A4U5LZG9</accession>
<organism evidence="3 4">
    <name type="scientific">Steinernema carpocapsae</name>
    <name type="common">Entomopathogenic nematode</name>
    <dbReference type="NCBI Taxonomy" id="34508"/>
    <lineage>
        <taxon>Eukaryota</taxon>
        <taxon>Metazoa</taxon>
        <taxon>Ecdysozoa</taxon>
        <taxon>Nematoda</taxon>
        <taxon>Chromadorea</taxon>
        <taxon>Rhabditida</taxon>
        <taxon>Tylenchina</taxon>
        <taxon>Panagrolaimomorpha</taxon>
        <taxon>Strongyloidoidea</taxon>
        <taxon>Steinernematidae</taxon>
        <taxon>Steinernema</taxon>
    </lineage>
</organism>
<evidence type="ECO:0000313" key="4">
    <source>
        <dbReference type="Proteomes" id="UP000298663"/>
    </source>
</evidence>
<keyword evidence="4" id="KW-1185">Reference proteome</keyword>
<feature type="region of interest" description="Disordered" evidence="1">
    <location>
        <begin position="45"/>
        <end position="123"/>
    </location>
</feature>
<protein>
    <submittedName>
        <fullName evidence="3">Uncharacterized protein</fullName>
    </submittedName>
</protein>
<evidence type="ECO:0000313" key="3">
    <source>
        <dbReference type="EMBL" id="TKR61353.1"/>
    </source>
</evidence>
<keyword evidence="2" id="KW-0732">Signal</keyword>
<reference evidence="3 4" key="2">
    <citation type="journal article" date="2019" name="G3 (Bethesda)">
        <title>Hybrid Assembly of the Genome of the Entomopathogenic Nematode Steinernema carpocapsae Identifies the X-Chromosome.</title>
        <authorList>
            <person name="Serra L."/>
            <person name="Macchietto M."/>
            <person name="Macias-Munoz A."/>
            <person name="McGill C.J."/>
            <person name="Rodriguez I.M."/>
            <person name="Rodriguez B."/>
            <person name="Murad R."/>
            <person name="Mortazavi A."/>
        </authorList>
    </citation>
    <scope>NUCLEOTIDE SEQUENCE [LARGE SCALE GENOMIC DNA]</scope>
    <source>
        <strain evidence="3 4">ALL</strain>
    </source>
</reference>
<evidence type="ECO:0000256" key="2">
    <source>
        <dbReference type="SAM" id="SignalP"/>
    </source>
</evidence>
<sequence>MRFAIFALLLVFCVHFSFQDASWEDEGFYPAKNDMVVGTWVSRFRRDASSSSSEESKEKNEKENEEASAVEASGSEENKSANAANPPRRPSKAPAPRNPCPFPANAANRPKSPNPRGNLWNPA</sequence>
<name>A0A4U5LZG9_STECR</name>
<reference evidence="3 4" key="1">
    <citation type="journal article" date="2015" name="Genome Biol.">
        <title>Comparative genomics of Steinernema reveals deeply conserved gene regulatory networks.</title>
        <authorList>
            <person name="Dillman A.R."/>
            <person name="Macchietto M."/>
            <person name="Porter C.F."/>
            <person name="Rogers A."/>
            <person name="Williams B."/>
            <person name="Antoshechkin I."/>
            <person name="Lee M.M."/>
            <person name="Goodwin Z."/>
            <person name="Lu X."/>
            <person name="Lewis E.E."/>
            <person name="Goodrich-Blair H."/>
            <person name="Stock S.P."/>
            <person name="Adams B.J."/>
            <person name="Sternberg P.W."/>
            <person name="Mortazavi A."/>
        </authorList>
    </citation>
    <scope>NUCLEOTIDE SEQUENCE [LARGE SCALE GENOMIC DNA]</scope>
    <source>
        <strain evidence="3 4">ALL</strain>
    </source>
</reference>
<feature type="signal peptide" evidence="2">
    <location>
        <begin position="1"/>
        <end position="19"/>
    </location>
</feature>
<dbReference type="OrthoDB" id="10554384at2759"/>
<feature type="compositionally biased region" description="Low complexity" evidence="1">
    <location>
        <begin position="69"/>
        <end position="86"/>
    </location>
</feature>
<proteinExistence type="predicted"/>
<comment type="caution">
    <text evidence="3">The sequence shown here is derived from an EMBL/GenBank/DDBJ whole genome shotgun (WGS) entry which is preliminary data.</text>
</comment>
<gene>
    <name evidence="3" type="ORF">L596_028471</name>
</gene>